<dbReference type="CDD" id="cd02517">
    <property type="entry name" value="CMP-KDO-Synthetase"/>
    <property type="match status" value="1"/>
</dbReference>
<evidence type="ECO:0000313" key="4">
    <source>
        <dbReference type="Proteomes" id="UP000037460"/>
    </source>
</evidence>
<dbReference type="SUPFAM" id="SSF53448">
    <property type="entry name" value="Nucleotide-diphospho-sugar transferases"/>
    <property type="match status" value="1"/>
</dbReference>
<accession>A0A0M0J7M8</accession>
<evidence type="ECO:0000313" key="3">
    <source>
        <dbReference type="EMBL" id="KOO22596.1"/>
    </source>
</evidence>
<proteinExistence type="predicted"/>
<comment type="caution">
    <text evidence="3">The sequence shown here is derived from an EMBL/GenBank/DDBJ whole genome shotgun (WGS) entry which is preliminary data.</text>
</comment>
<gene>
    <name evidence="3" type="ORF">Ctob_003353</name>
</gene>
<keyword evidence="4" id="KW-1185">Reference proteome</keyword>
<reference evidence="4" key="1">
    <citation type="journal article" date="2015" name="PLoS Genet.">
        <title>Genome Sequence and Transcriptome Analyses of Chrysochromulina tobin: Metabolic Tools for Enhanced Algal Fitness in the Prominent Order Prymnesiales (Haptophyceae).</title>
        <authorList>
            <person name="Hovde B.T."/>
            <person name="Deodato C.R."/>
            <person name="Hunsperger H.M."/>
            <person name="Ryken S.A."/>
            <person name="Yost W."/>
            <person name="Jha R.K."/>
            <person name="Patterson J."/>
            <person name="Monnat R.J. Jr."/>
            <person name="Barlow S.B."/>
            <person name="Starkenburg S.R."/>
            <person name="Cattolico R.A."/>
        </authorList>
    </citation>
    <scope>NUCLEOTIDE SEQUENCE</scope>
    <source>
        <strain evidence="4">CCMP291</strain>
    </source>
</reference>
<evidence type="ECO:0000256" key="1">
    <source>
        <dbReference type="ARBA" id="ARBA00022679"/>
    </source>
</evidence>
<dbReference type="InterPro" id="IPR003329">
    <property type="entry name" value="Cytidylyl_trans"/>
</dbReference>
<dbReference type="Gene3D" id="3.90.550.10">
    <property type="entry name" value="Spore Coat Polysaccharide Biosynthesis Protein SpsA, Chain A"/>
    <property type="match status" value="1"/>
</dbReference>
<dbReference type="Proteomes" id="UP000037460">
    <property type="component" value="Unassembled WGS sequence"/>
</dbReference>
<dbReference type="InterPro" id="IPR004528">
    <property type="entry name" value="KdsB"/>
</dbReference>
<dbReference type="EMBL" id="JWZX01003268">
    <property type="protein sequence ID" value="KOO22596.1"/>
    <property type="molecule type" value="Genomic_DNA"/>
</dbReference>
<protein>
    <submittedName>
        <fullName evidence="3">3-deoxy-d-manno-octulosonate cytidylyltransferase</fullName>
    </submittedName>
</protein>
<keyword evidence="1 3" id="KW-0808">Transferase</keyword>
<sequence length="314" mass="33442">MPTTSANAVVVIPSRFGSSRLPGKPLLRMLGGAPMIAHVVRAALGARSVSRVLVATDHEEIAVAAARAGAETVMTDKAIQTGTDRVAAAMRLTQTSADIVVNVQGDEPLIEPESIDLAVRLLLEQPQADIATLSAPLPLSALLDPSKVKVVCSSIASGPAHEPGPRTRNGANALFFSRAPIGVDRETLRALMQSHMGSSHRADGDAAVAAMDLPLSHACRLHVGLYAFRSAALLRFVALPPSHLERLEQLEQMRALEDGMRIVVGEVDHVSRGVDTVDDLEALEARWRADRGLRESLRTWLTDNGYAGRGAFPS</sequence>
<dbReference type="OrthoDB" id="10266376at2759"/>
<keyword evidence="2 3" id="KW-0548">Nucleotidyltransferase</keyword>
<dbReference type="GO" id="GO:0008690">
    <property type="term" value="F:3-deoxy-manno-octulosonate cytidylyltransferase activity"/>
    <property type="evidence" value="ECO:0007669"/>
    <property type="project" value="InterPro"/>
</dbReference>
<dbReference type="Pfam" id="PF02348">
    <property type="entry name" value="CTP_transf_3"/>
    <property type="match status" value="1"/>
</dbReference>
<dbReference type="InterPro" id="IPR029044">
    <property type="entry name" value="Nucleotide-diphossugar_trans"/>
</dbReference>
<organism evidence="3 4">
    <name type="scientific">Chrysochromulina tobinii</name>
    <dbReference type="NCBI Taxonomy" id="1460289"/>
    <lineage>
        <taxon>Eukaryota</taxon>
        <taxon>Haptista</taxon>
        <taxon>Haptophyta</taxon>
        <taxon>Prymnesiophyceae</taxon>
        <taxon>Prymnesiales</taxon>
        <taxon>Chrysochromulinaceae</taxon>
        <taxon>Chrysochromulina</taxon>
    </lineage>
</organism>
<dbReference type="PANTHER" id="PTHR42866:SF2">
    <property type="entry name" value="3-DEOXY-MANNO-OCTULOSONATE CYTIDYLYLTRANSFERASE, MITOCHONDRIAL"/>
    <property type="match status" value="1"/>
</dbReference>
<evidence type="ECO:0000256" key="2">
    <source>
        <dbReference type="ARBA" id="ARBA00022695"/>
    </source>
</evidence>
<dbReference type="NCBIfam" id="TIGR00466">
    <property type="entry name" value="kdsB"/>
    <property type="match status" value="1"/>
</dbReference>
<dbReference type="PANTHER" id="PTHR42866">
    <property type="entry name" value="3-DEOXY-MANNO-OCTULOSONATE CYTIDYLYLTRANSFERASE"/>
    <property type="match status" value="1"/>
</dbReference>
<dbReference type="GO" id="GO:0005829">
    <property type="term" value="C:cytosol"/>
    <property type="evidence" value="ECO:0007669"/>
    <property type="project" value="TreeGrafter"/>
</dbReference>
<dbReference type="AlphaFoldDB" id="A0A0M0J7M8"/>
<name>A0A0M0J7M8_9EUKA</name>